<keyword evidence="2" id="KW-1185">Reference proteome</keyword>
<evidence type="ECO:0000313" key="1">
    <source>
        <dbReference type="EMBL" id="TKT93570.1"/>
    </source>
</evidence>
<reference evidence="1 2" key="1">
    <citation type="submission" date="2019-05" db="EMBL/GenBank/DDBJ databases">
        <title>Dyadobacter AR-3-8 sp. nov., isolated from arctic soil.</title>
        <authorList>
            <person name="Chaudhary D.K."/>
        </authorList>
    </citation>
    <scope>NUCLEOTIDE SEQUENCE [LARGE SCALE GENOMIC DNA]</scope>
    <source>
        <strain evidence="1 2">AR-3-8</strain>
    </source>
</reference>
<gene>
    <name evidence="1" type="ORF">FDK13_06960</name>
</gene>
<name>A0A4U6D7X1_9BACT</name>
<proteinExistence type="predicted"/>
<evidence type="ECO:0000313" key="2">
    <source>
        <dbReference type="Proteomes" id="UP000304900"/>
    </source>
</evidence>
<organism evidence="1 2">
    <name type="scientific">Dyadobacter frigoris</name>
    <dbReference type="NCBI Taxonomy" id="2576211"/>
    <lineage>
        <taxon>Bacteria</taxon>
        <taxon>Pseudomonadati</taxon>
        <taxon>Bacteroidota</taxon>
        <taxon>Cytophagia</taxon>
        <taxon>Cytophagales</taxon>
        <taxon>Spirosomataceae</taxon>
        <taxon>Dyadobacter</taxon>
    </lineage>
</organism>
<dbReference type="OrthoDB" id="893215at2"/>
<sequence length="199" mass="22424">MGSAALFQILYQNETLFQLQEEIIVRIEEKEVIPEIIPAKIETPIATPVREIIPQPVVKVNIEPAKPVAPTVRFPALHHKVLILIDEPKQKGMLVSEALFLDNILKAVGQSSENSDILNFSFLAGPDARNVLAEKRINYFITFGVPLIKLRLDLLLPPYTPKQVEGIWFLLTDPLAVIEADVVLKKKLWTALKQMFPKT</sequence>
<protein>
    <submittedName>
        <fullName evidence="1">Uncharacterized protein</fullName>
    </submittedName>
</protein>
<dbReference type="Proteomes" id="UP000304900">
    <property type="component" value="Unassembled WGS sequence"/>
</dbReference>
<comment type="caution">
    <text evidence="1">The sequence shown here is derived from an EMBL/GenBank/DDBJ whole genome shotgun (WGS) entry which is preliminary data.</text>
</comment>
<dbReference type="EMBL" id="SZVO01000002">
    <property type="protein sequence ID" value="TKT93570.1"/>
    <property type="molecule type" value="Genomic_DNA"/>
</dbReference>
<dbReference type="AlphaFoldDB" id="A0A4U6D7X1"/>
<accession>A0A4U6D7X1</accession>
<dbReference type="RefSeq" id="WP_137339246.1">
    <property type="nucleotide sequence ID" value="NZ_SZVO01000002.1"/>
</dbReference>